<dbReference type="AlphaFoldDB" id="A0A8H6K9K8"/>
<proteinExistence type="predicted"/>
<reference evidence="2" key="1">
    <citation type="journal article" date="2020" name="Phytopathology">
        <title>Genome Sequence Resources of Colletotrichum truncatum, C. plurivorum, C. musicola, and C. sojae: Four Species Pathogenic to Soybean (Glycine max).</title>
        <authorList>
            <person name="Rogerio F."/>
            <person name="Boufleur T.R."/>
            <person name="Ciampi-Guillardi M."/>
            <person name="Sukno S.A."/>
            <person name="Thon M.R."/>
            <person name="Massola Junior N.S."/>
            <person name="Baroncelli R."/>
        </authorList>
    </citation>
    <scope>NUCLEOTIDE SEQUENCE</scope>
    <source>
        <strain evidence="2">LFN0074</strain>
    </source>
</reference>
<protein>
    <submittedName>
        <fullName evidence="2">Uncharacterized protein</fullName>
    </submittedName>
</protein>
<name>A0A8H6K9K8_9PEZI</name>
<dbReference type="EMBL" id="WIGM01000363">
    <property type="protein sequence ID" value="KAF6827592.1"/>
    <property type="molecule type" value="Genomic_DNA"/>
</dbReference>
<accession>A0A8H6K9K8</accession>
<organism evidence="2 3">
    <name type="scientific">Colletotrichum musicola</name>
    <dbReference type="NCBI Taxonomy" id="2175873"/>
    <lineage>
        <taxon>Eukaryota</taxon>
        <taxon>Fungi</taxon>
        <taxon>Dikarya</taxon>
        <taxon>Ascomycota</taxon>
        <taxon>Pezizomycotina</taxon>
        <taxon>Sordariomycetes</taxon>
        <taxon>Hypocreomycetidae</taxon>
        <taxon>Glomerellales</taxon>
        <taxon>Glomerellaceae</taxon>
        <taxon>Colletotrichum</taxon>
        <taxon>Colletotrichum orchidearum species complex</taxon>
    </lineage>
</organism>
<gene>
    <name evidence="2" type="ORF">CMUS01_08927</name>
</gene>
<feature type="non-terminal residue" evidence="2">
    <location>
        <position position="1"/>
    </location>
</feature>
<evidence type="ECO:0000256" key="1">
    <source>
        <dbReference type="SAM" id="MobiDB-lite"/>
    </source>
</evidence>
<feature type="region of interest" description="Disordered" evidence="1">
    <location>
        <begin position="120"/>
        <end position="187"/>
    </location>
</feature>
<feature type="region of interest" description="Disordered" evidence="1">
    <location>
        <begin position="70"/>
        <end position="102"/>
    </location>
</feature>
<evidence type="ECO:0000313" key="2">
    <source>
        <dbReference type="EMBL" id="KAF6827592.1"/>
    </source>
</evidence>
<feature type="compositionally biased region" description="Basic and acidic residues" evidence="1">
    <location>
        <begin position="120"/>
        <end position="157"/>
    </location>
</feature>
<comment type="caution">
    <text evidence="2">The sequence shown here is derived from an EMBL/GenBank/DDBJ whole genome shotgun (WGS) entry which is preliminary data.</text>
</comment>
<evidence type="ECO:0000313" key="3">
    <source>
        <dbReference type="Proteomes" id="UP000639643"/>
    </source>
</evidence>
<keyword evidence="3" id="KW-1185">Reference proteome</keyword>
<dbReference type="Proteomes" id="UP000639643">
    <property type="component" value="Unassembled WGS sequence"/>
</dbReference>
<sequence>LLILHHPPVFVHHYSPFFLHHRSPYTTVLPTPPLSLHHRSPYTIDIPSPHHRWYHLIIAMDPPPYQNFFSDPPESPPDWDKMEAEGDAAAKPVDPWPKMPEVTHDPALVKRLWDENAARAARVSELRSKSEDFASKEKSASDKDNVSDQADNGDKKKPGAVKSHIGPEMATEEGRLPAAQMPPDAQK</sequence>